<gene>
    <name evidence="1" type="ORF">N5A56_015670</name>
</gene>
<dbReference type="EMBL" id="JAOSLC020000003">
    <property type="protein sequence ID" value="MDD7915767.1"/>
    <property type="molecule type" value="Genomic_DNA"/>
</dbReference>
<reference evidence="1" key="1">
    <citation type="submission" date="2023-02" db="EMBL/GenBank/DDBJ databases">
        <title>Polaribacter ponticola sp. nov., isolated from seawater.</title>
        <authorList>
            <person name="Baek J.H."/>
            <person name="Kim J.M."/>
            <person name="Choi D.G."/>
            <person name="Jeon C.O."/>
        </authorList>
    </citation>
    <scope>NUCLEOTIDE SEQUENCE</scope>
    <source>
        <strain evidence="1">MSW5</strain>
    </source>
</reference>
<dbReference type="RefSeq" id="WP_265726504.1">
    <property type="nucleotide sequence ID" value="NZ_JAOSLC020000003.1"/>
</dbReference>
<keyword evidence="2" id="KW-1185">Reference proteome</keyword>
<evidence type="ECO:0000313" key="1">
    <source>
        <dbReference type="EMBL" id="MDD7915767.1"/>
    </source>
</evidence>
<proteinExistence type="predicted"/>
<organism evidence="1 2">
    <name type="scientific">Polaribacter ponticola</name>
    <dbReference type="NCBI Taxonomy" id="2978475"/>
    <lineage>
        <taxon>Bacteria</taxon>
        <taxon>Pseudomonadati</taxon>
        <taxon>Bacteroidota</taxon>
        <taxon>Flavobacteriia</taxon>
        <taxon>Flavobacteriales</taxon>
        <taxon>Flavobacteriaceae</taxon>
    </lineage>
</organism>
<name>A0ABT5SEU6_9FLAO</name>
<dbReference type="Proteomes" id="UP001151478">
    <property type="component" value="Unassembled WGS sequence"/>
</dbReference>
<sequence>MESSIFKFKKEASFSCTKKYNQFLNWVSGEFDLFLQDETNGLEVYFPEGSFKIKDSNEKENIVAHINLNSKVEKKAKIFLPK</sequence>
<evidence type="ECO:0000313" key="2">
    <source>
        <dbReference type="Proteomes" id="UP001151478"/>
    </source>
</evidence>
<comment type="caution">
    <text evidence="1">The sequence shown here is derived from an EMBL/GenBank/DDBJ whole genome shotgun (WGS) entry which is preliminary data.</text>
</comment>
<protein>
    <submittedName>
        <fullName evidence="1">Uncharacterized protein</fullName>
    </submittedName>
</protein>
<accession>A0ABT5SEU6</accession>